<dbReference type="EMBL" id="BARW01003026">
    <property type="protein sequence ID" value="GAI62532.1"/>
    <property type="molecule type" value="Genomic_DNA"/>
</dbReference>
<feature type="transmembrane region" description="Helical" evidence="1">
    <location>
        <begin position="26"/>
        <end position="47"/>
    </location>
</feature>
<name>X1Q1Y1_9ZZZZ</name>
<gene>
    <name evidence="2" type="ORF">S12H4_07988</name>
</gene>
<proteinExistence type="predicted"/>
<evidence type="ECO:0000313" key="2">
    <source>
        <dbReference type="EMBL" id="GAI62532.1"/>
    </source>
</evidence>
<keyword evidence="1" id="KW-0472">Membrane</keyword>
<comment type="caution">
    <text evidence="2">The sequence shown here is derived from an EMBL/GenBank/DDBJ whole genome shotgun (WGS) entry which is preliminary data.</text>
</comment>
<keyword evidence="1" id="KW-1133">Transmembrane helix</keyword>
<accession>X1Q1Y1</accession>
<reference evidence="2" key="1">
    <citation type="journal article" date="2014" name="Front. Microbiol.">
        <title>High frequency of phylogenetically diverse reductive dehalogenase-homologous genes in deep subseafloor sedimentary metagenomes.</title>
        <authorList>
            <person name="Kawai M."/>
            <person name="Futagami T."/>
            <person name="Toyoda A."/>
            <person name="Takaki Y."/>
            <person name="Nishi S."/>
            <person name="Hori S."/>
            <person name="Arai W."/>
            <person name="Tsubouchi T."/>
            <person name="Morono Y."/>
            <person name="Uchiyama I."/>
            <person name="Ito T."/>
            <person name="Fujiyama A."/>
            <person name="Inagaki F."/>
            <person name="Takami H."/>
        </authorList>
    </citation>
    <scope>NUCLEOTIDE SEQUENCE</scope>
    <source>
        <strain evidence="2">Expedition CK06-06</strain>
    </source>
</reference>
<protein>
    <submittedName>
        <fullName evidence="2">Uncharacterized protein</fullName>
    </submittedName>
</protein>
<dbReference type="AlphaFoldDB" id="X1Q1Y1"/>
<organism evidence="2">
    <name type="scientific">marine sediment metagenome</name>
    <dbReference type="NCBI Taxonomy" id="412755"/>
    <lineage>
        <taxon>unclassified sequences</taxon>
        <taxon>metagenomes</taxon>
        <taxon>ecological metagenomes</taxon>
    </lineage>
</organism>
<evidence type="ECO:0000256" key="1">
    <source>
        <dbReference type="SAM" id="Phobius"/>
    </source>
</evidence>
<keyword evidence="1" id="KW-0812">Transmembrane</keyword>
<sequence length="52" mass="5959">MKSREEQQIRDKVMKEIRWTGIKRNILGLFVGIGAAVIVSVIIAFIATDWAW</sequence>